<dbReference type="GO" id="GO:0016758">
    <property type="term" value="F:hexosyltransferase activity"/>
    <property type="evidence" value="ECO:0007669"/>
    <property type="project" value="TreeGrafter"/>
</dbReference>
<dbReference type="PANTHER" id="PTHR45947:SF3">
    <property type="entry name" value="SULFOQUINOVOSYL TRANSFERASE SQD2"/>
    <property type="match status" value="1"/>
</dbReference>
<keyword evidence="1" id="KW-1133">Transmembrane helix</keyword>
<dbReference type="CDD" id="cd03794">
    <property type="entry name" value="GT4_WbuB-like"/>
    <property type="match status" value="1"/>
</dbReference>
<name>A0A7K1SY22_9SPHI</name>
<dbReference type="InterPro" id="IPR001296">
    <property type="entry name" value="Glyco_trans_1"/>
</dbReference>
<comment type="caution">
    <text evidence="4">The sequence shown here is derived from an EMBL/GenBank/DDBJ whole genome shotgun (WGS) entry which is preliminary data.</text>
</comment>
<organism evidence="4 5">
    <name type="scientific">Mucilaginibacter arboris</name>
    <dbReference type="NCBI Taxonomy" id="2682090"/>
    <lineage>
        <taxon>Bacteria</taxon>
        <taxon>Pseudomonadati</taxon>
        <taxon>Bacteroidota</taxon>
        <taxon>Sphingobacteriia</taxon>
        <taxon>Sphingobacteriales</taxon>
        <taxon>Sphingobacteriaceae</taxon>
        <taxon>Mucilaginibacter</taxon>
    </lineage>
</organism>
<evidence type="ECO:0000259" key="2">
    <source>
        <dbReference type="Pfam" id="PF00534"/>
    </source>
</evidence>
<dbReference type="Pfam" id="PF13579">
    <property type="entry name" value="Glyco_trans_4_4"/>
    <property type="match status" value="1"/>
</dbReference>
<feature type="transmembrane region" description="Helical" evidence="1">
    <location>
        <begin position="97"/>
        <end position="116"/>
    </location>
</feature>
<proteinExistence type="predicted"/>
<protein>
    <submittedName>
        <fullName evidence="4">WcaI family glycosyltransferase</fullName>
    </submittedName>
</protein>
<feature type="transmembrane region" description="Helical" evidence="1">
    <location>
        <begin position="122"/>
        <end position="139"/>
    </location>
</feature>
<dbReference type="InterPro" id="IPR050194">
    <property type="entry name" value="Glycosyltransferase_grp1"/>
</dbReference>
<reference evidence="4 5" key="1">
    <citation type="submission" date="2019-12" db="EMBL/GenBank/DDBJ databases">
        <title>Mucilaginibacter sp. HMF7410 genome sequencing and assembly.</title>
        <authorList>
            <person name="Kang H."/>
            <person name="Cha I."/>
            <person name="Kim H."/>
            <person name="Joh K."/>
        </authorList>
    </citation>
    <scope>NUCLEOTIDE SEQUENCE [LARGE SCALE GENOMIC DNA]</scope>
    <source>
        <strain evidence="4 5">HMF7410</strain>
    </source>
</reference>
<dbReference type="InterPro" id="IPR028098">
    <property type="entry name" value="Glyco_trans_4-like_N"/>
</dbReference>
<dbReference type="Gene3D" id="3.40.50.2000">
    <property type="entry name" value="Glycogen Phosphorylase B"/>
    <property type="match status" value="2"/>
</dbReference>
<evidence type="ECO:0000313" key="4">
    <source>
        <dbReference type="EMBL" id="MVN22216.1"/>
    </source>
</evidence>
<dbReference type="RefSeq" id="WP_157567237.1">
    <property type="nucleotide sequence ID" value="NZ_WPIK01000009.1"/>
</dbReference>
<keyword evidence="5" id="KW-1185">Reference proteome</keyword>
<dbReference type="AlphaFoldDB" id="A0A7K1SY22"/>
<keyword evidence="1" id="KW-0472">Membrane</keyword>
<feature type="domain" description="Glycosyl transferase family 1" evidence="2">
    <location>
        <begin position="229"/>
        <end position="400"/>
    </location>
</feature>
<dbReference type="NCBIfam" id="NF007640">
    <property type="entry name" value="PRK10307.1"/>
    <property type="match status" value="1"/>
</dbReference>
<sequence length="418" mass="47109">MAQKRILLIGGNFYPELTGIGKYNGEMMDWLAEQGNTCTVITTYPYYPDWNIKPPYYKKSYWFSKEYKNNNTLTDNPIKVYRCPHYVPKNPSGFARIISDISFCLSATVMVFILLFKKKFDYVITVSPPFLTGIYGIIYKKIKGAKFFYHVQDLQIDAAAELKMIRSRTLINMLFSIEKFILKQADMISSISEGMIERLKQKSGNQKVTFFPNWVDTSLFYPMPEIDVLKEAFGFEAKDHIILYSGAIGEKQGLEAILHTAKLLENIANLKFIICGSGPYKKKLEDLKASLQTQNVFFLPLQPLEKLNAFLNMADVHLVIQKANASDLVMPSKLTAILSVGGLAVITAPARSSLYKVVNTNQIGILAEPENQAALTDAIKLALTQVNGNFNNNARAYAKKFLSINEILKSYAEDMAKA</sequence>
<evidence type="ECO:0000259" key="3">
    <source>
        <dbReference type="Pfam" id="PF13579"/>
    </source>
</evidence>
<accession>A0A7K1SY22</accession>
<dbReference type="SUPFAM" id="SSF53756">
    <property type="entry name" value="UDP-Glycosyltransferase/glycogen phosphorylase"/>
    <property type="match status" value="1"/>
</dbReference>
<keyword evidence="4" id="KW-0808">Transferase</keyword>
<feature type="domain" description="Glycosyltransferase subfamily 4-like N-terminal" evidence="3">
    <location>
        <begin position="18"/>
        <end position="214"/>
    </location>
</feature>
<keyword evidence="1" id="KW-0812">Transmembrane</keyword>
<gene>
    <name evidence="4" type="ORF">GO621_11805</name>
</gene>
<evidence type="ECO:0000256" key="1">
    <source>
        <dbReference type="SAM" id="Phobius"/>
    </source>
</evidence>
<dbReference type="PANTHER" id="PTHR45947">
    <property type="entry name" value="SULFOQUINOVOSYL TRANSFERASE SQD2"/>
    <property type="match status" value="1"/>
</dbReference>
<dbReference type="EMBL" id="WPIK01000009">
    <property type="protein sequence ID" value="MVN22216.1"/>
    <property type="molecule type" value="Genomic_DNA"/>
</dbReference>
<dbReference type="Proteomes" id="UP000462014">
    <property type="component" value="Unassembled WGS sequence"/>
</dbReference>
<dbReference type="Pfam" id="PF00534">
    <property type="entry name" value="Glycos_transf_1"/>
    <property type="match status" value="1"/>
</dbReference>
<evidence type="ECO:0000313" key="5">
    <source>
        <dbReference type="Proteomes" id="UP000462014"/>
    </source>
</evidence>